<dbReference type="EMBL" id="FOWW01000006">
    <property type="protein sequence ID" value="SFQ31736.1"/>
    <property type="molecule type" value="Genomic_DNA"/>
</dbReference>
<name>A0A1I5XIV3_9PSEU</name>
<dbReference type="InterPro" id="IPR036291">
    <property type="entry name" value="NAD(P)-bd_dom_sf"/>
</dbReference>
<organism evidence="1 2">
    <name type="scientific">Amycolatopsis arida</name>
    <dbReference type="NCBI Taxonomy" id="587909"/>
    <lineage>
        <taxon>Bacteria</taxon>
        <taxon>Bacillati</taxon>
        <taxon>Actinomycetota</taxon>
        <taxon>Actinomycetes</taxon>
        <taxon>Pseudonocardiales</taxon>
        <taxon>Pseudonocardiaceae</taxon>
        <taxon>Amycolatopsis</taxon>
    </lineage>
</organism>
<gene>
    <name evidence="1" type="ORF">SAMN05421810_10690</name>
</gene>
<keyword evidence="2" id="KW-1185">Reference proteome</keyword>
<dbReference type="AlphaFoldDB" id="A0A1I5XIV3"/>
<dbReference type="Gene3D" id="3.40.50.720">
    <property type="entry name" value="NAD(P)-binding Rossmann-like Domain"/>
    <property type="match status" value="1"/>
</dbReference>
<evidence type="ECO:0000313" key="1">
    <source>
        <dbReference type="EMBL" id="SFQ31736.1"/>
    </source>
</evidence>
<dbReference type="RefSeq" id="WP_208325863.1">
    <property type="nucleotide sequence ID" value="NZ_FOWW01000006.1"/>
</dbReference>
<reference evidence="2" key="1">
    <citation type="submission" date="2016-10" db="EMBL/GenBank/DDBJ databases">
        <authorList>
            <person name="Varghese N."/>
            <person name="Submissions S."/>
        </authorList>
    </citation>
    <scope>NUCLEOTIDE SEQUENCE [LARGE SCALE GENOMIC DNA]</scope>
    <source>
        <strain evidence="2">CGMCC 4.5579</strain>
    </source>
</reference>
<accession>A0A1I5XIV3</accession>
<evidence type="ECO:0000313" key="2">
    <source>
        <dbReference type="Proteomes" id="UP000198727"/>
    </source>
</evidence>
<protein>
    <submittedName>
        <fullName evidence="1">Enoyl-(Acyl carrier protein) reductase</fullName>
    </submittedName>
</protein>
<dbReference type="InterPro" id="IPR002347">
    <property type="entry name" value="SDR_fam"/>
</dbReference>
<dbReference type="Proteomes" id="UP000198727">
    <property type="component" value="Unassembled WGS sequence"/>
</dbReference>
<proteinExistence type="predicted"/>
<dbReference type="SUPFAM" id="SSF51735">
    <property type="entry name" value="NAD(P)-binding Rossmann-fold domains"/>
    <property type="match status" value="1"/>
</dbReference>
<dbReference type="STRING" id="587909.SAMN05421810_10690"/>
<sequence length="162" mass="16755">MQGESLVDMSYQTFARAVGTTVATQYAVTQAAARRMAAQQSGVILTVTGHGSPYAGMGTTTVQWGLVEAMLRQWAVDLGPAGVRVCWLRTAGFRESILGHRDYGSSWSGDAAAEEVLATVEADTMLGRVPSVAEAGRAAVYQATADGPTAAAVNLTAGSVAD</sequence>
<dbReference type="Pfam" id="PF13561">
    <property type="entry name" value="adh_short_C2"/>
    <property type="match status" value="1"/>
</dbReference>